<dbReference type="Pfam" id="PF04143">
    <property type="entry name" value="Sulf_transp"/>
    <property type="match status" value="1"/>
</dbReference>
<evidence type="ECO:0000256" key="8">
    <source>
        <dbReference type="ARBA" id="ARBA00035655"/>
    </source>
</evidence>
<feature type="transmembrane region" description="Helical" evidence="9">
    <location>
        <begin position="122"/>
        <end position="147"/>
    </location>
</feature>
<comment type="subcellular location">
    <subcellularLocation>
        <location evidence="1">Cell inner membrane</location>
        <topology evidence="1">Multi-pass membrane protein</topology>
    </subcellularLocation>
</comment>
<protein>
    <submittedName>
        <fullName evidence="10">YeeE/YedE family protein</fullName>
    </submittedName>
</protein>
<accession>A0A328C7P6</accession>
<keyword evidence="4" id="KW-0997">Cell inner membrane</keyword>
<evidence type="ECO:0000256" key="1">
    <source>
        <dbReference type="ARBA" id="ARBA00004429"/>
    </source>
</evidence>
<feature type="transmembrane region" description="Helical" evidence="9">
    <location>
        <begin position="12"/>
        <end position="42"/>
    </location>
</feature>
<keyword evidence="2" id="KW-0813">Transport</keyword>
<keyword evidence="7 9" id="KW-0472">Membrane</keyword>
<dbReference type="OrthoDB" id="9814020at2"/>
<reference evidence="10 11" key="1">
    <citation type="submission" date="2018-05" db="EMBL/GenBank/DDBJ databases">
        <title>Lujinxingia marina gen. nov. sp. nov., a new facultative anaerobic member of the class Deltaproteobacteria, and proposal of Lujinxingaceae fam. nov.</title>
        <authorList>
            <person name="Li C.-M."/>
        </authorList>
    </citation>
    <scope>NUCLEOTIDE SEQUENCE [LARGE SCALE GENOMIC DNA]</scope>
    <source>
        <strain evidence="10 11">B210</strain>
    </source>
</reference>
<comment type="caution">
    <text evidence="10">The sequence shown here is derived from an EMBL/GenBank/DDBJ whole genome shotgun (WGS) entry which is preliminary data.</text>
</comment>
<dbReference type="RefSeq" id="WP_111729219.1">
    <property type="nucleotide sequence ID" value="NZ_QHKO01000002.1"/>
</dbReference>
<dbReference type="EMBL" id="QHKO01000002">
    <property type="protein sequence ID" value="RAL23965.1"/>
    <property type="molecule type" value="Genomic_DNA"/>
</dbReference>
<feature type="transmembrane region" description="Helical" evidence="9">
    <location>
        <begin position="85"/>
        <end position="102"/>
    </location>
</feature>
<dbReference type="GO" id="GO:0005886">
    <property type="term" value="C:plasma membrane"/>
    <property type="evidence" value="ECO:0007669"/>
    <property type="project" value="UniProtKB-SubCell"/>
</dbReference>
<dbReference type="Proteomes" id="UP000249169">
    <property type="component" value="Unassembled WGS sequence"/>
</dbReference>
<evidence type="ECO:0000256" key="9">
    <source>
        <dbReference type="SAM" id="Phobius"/>
    </source>
</evidence>
<keyword evidence="11" id="KW-1185">Reference proteome</keyword>
<evidence type="ECO:0000256" key="3">
    <source>
        <dbReference type="ARBA" id="ARBA00022475"/>
    </source>
</evidence>
<name>A0A328C7P6_9DELT</name>
<proteinExistence type="inferred from homology"/>
<evidence type="ECO:0000256" key="7">
    <source>
        <dbReference type="ARBA" id="ARBA00023136"/>
    </source>
</evidence>
<gene>
    <name evidence="10" type="ORF">DL240_07395</name>
</gene>
<keyword evidence="6 9" id="KW-1133">Transmembrane helix</keyword>
<comment type="similarity">
    <text evidence="8">Belongs to the TsuA/YedE (TC 9.B.102) family.</text>
</comment>
<feature type="transmembrane region" description="Helical" evidence="9">
    <location>
        <begin position="54"/>
        <end position="73"/>
    </location>
</feature>
<evidence type="ECO:0000256" key="6">
    <source>
        <dbReference type="ARBA" id="ARBA00022989"/>
    </source>
</evidence>
<evidence type="ECO:0000313" key="11">
    <source>
        <dbReference type="Proteomes" id="UP000249169"/>
    </source>
</evidence>
<evidence type="ECO:0000313" key="10">
    <source>
        <dbReference type="EMBL" id="RAL23965.1"/>
    </source>
</evidence>
<keyword evidence="5 9" id="KW-0812">Transmembrane</keyword>
<evidence type="ECO:0000256" key="4">
    <source>
        <dbReference type="ARBA" id="ARBA00022519"/>
    </source>
</evidence>
<organism evidence="10 11">
    <name type="scientific">Lujinxingia litoralis</name>
    <dbReference type="NCBI Taxonomy" id="2211119"/>
    <lineage>
        <taxon>Bacteria</taxon>
        <taxon>Deltaproteobacteria</taxon>
        <taxon>Bradymonadales</taxon>
        <taxon>Lujinxingiaceae</taxon>
        <taxon>Lujinxingia</taxon>
    </lineage>
</organism>
<keyword evidence="3" id="KW-1003">Cell membrane</keyword>
<dbReference type="InterPro" id="IPR007272">
    <property type="entry name" value="Sulf_transp_TsuA/YedE"/>
</dbReference>
<dbReference type="PANTHER" id="PTHR30574:SF1">
    <property type="entry name" value="SULPHUR TRANSPORT DOMAIN-CONTAINING PROTEIN"/>
    <property type="match status" value="1"/>
</dbReference>
<dbReference type="AlphaFoldDB" id="A0A328C7P6"/>
<evidence type="ECO:0000256" key="5">
    <source>
        <dbReference type="ARBA" id="ARBA00022692"/>
    </source>
</evidence>
<evidence type="ECO:0000256" key="2">
    <source>
        <dbReference type="ARBA" id="ARBA00022448"/>
    </source>
</evidence>
<sequence>MLVEFTPVSAALGGIIIGLAATLLLATEGRIAGISGIVAGLFKGGSDKLGPLPWQAFFVAGMVGGGILLRFVAPDLVTTGVELSAAWLIPAGLIVGIGTRVGNGCTSGHGVCGLSRFSARSLVATLSFMTAAMITVFITRTLAVGAFG</sequence>
<dbReference type="PANTHER" id="PTHR30574">
    <property type="entry name" value="INNER MEMBRANE PROTEIN YEDE"/>
    <property type="match status" value="1"/>
</dbReference>